<evidence type="ECO:0000313" key="2">
    <source>
        <dbReference type="EMBL" id="GIH90839.1"/>
    </source>
</evidence>
<evidence type="ECO:0000256" key="1">
    <source>
        <dbReference type="SAM" id="MobiDB-lite"/>
    </source>
</evidence>
<reference evidence="2 3" key="1">
    <citation type="submission" date="2021-01" db="EMBL/GenBank/DDBJ databases">
        <title>Whole genome shotgun sequence of Planobispora siamensis NBRC 107568.</title>
        <authorList>
            <person name="Komaki H."/>
            <person name="Tamura T."/>
        </authorList>
    </citation>
    <scope>NUCLEOTIDE SEQUENCE [LARGE SCALE GENOMIC DNA]</scope>
    <source>
        <strain evidence="2 3">NBRC 107568</strain>
    </source>
</reference>
<proteinExistence type="predicted"/>
<protein>
    <submittedName>
        <fullName evidence="2">Uncharacterized protein</fullName>
    </submittedName>
</protein>
<sequence>MRAPATSTAQILTRFMARSWTDPLAHRLDPSGHLADQGEPLATRFPSFIPANENNSDDRHAGQKE</sequence>
<dbReference type="EMBL" id="BOOJ01000013">
    <property type="protein sequence ID" value="GIH90839.1"/>
    <property type="molecule type" value="Genomic_DNA"/>
</dbReference>
<gene>
    <name evidence="2" type="ORF">Psi01_14690</name>
</gene>
<name>A0A8J3SCI5_9ACTN</name>
<dbReference type="Proteomes" id="UP000619788">
    <property type="component" value="Unassembled WGS sequence"/>
</dbReference>
<feature type="region of interest" description="Disordered" evidence="1">
    <location>
        <begin position="30"/>
        <end position="65"/>
    </location>
</feature>
<organism evidence="2 3">
    <name type="scientific">Planobispora siamensis</name>
    <dbReference type="NCBI Taxonomy" id="936338"/>
    <lineage>
        <taxon>Bacteria</taxon>
        <taxon>Bacillati</taxon>
        <taxon>Actinomycetota</taxon>
        <taxon>Actinomycetes</taxon>
        <taxon>Streptosporangiales</taxon>
        <taxon>Streptosporangiaceae</taxon>
        <taxon>Planobispora</taxon>
    </lineage>
</organism>
<evidence type="ECO:0000313" key="3">
    <source>
        <dbReference type="Proteomes" id="UP000619788"/>
    </source>
</evidence>
<accession>A0A8J3SCI5</accession>
<keyword evidence="3" id="KW-1185">Reference proteome</keyword>
<dbReference type="AlphaFoldDB" id="A0A8J3SCI5"/>
<feature type="compositionally biased region" description="Basic and acidic residues" evidence="1">
    <location>
        <begin position="56"/>
        <end position="65"/>
    </location>
</feature>
<comment type="caution">
    <text evidence="2">The sequence shown here is derived from an EMBL/GenBank/DDBJ whole genome shotgun (WGS) entry which is preliminary data.</text>
</comment>